<comment type="caution">
    <text evidence="1">The sequence shown here is derived from an EMBL/GenBank/DDBJ whole genome shotgun (WGS) entry which is preliminary data.</text>
</comment>
<reference evidence="1 2" key="1">
    <citation type="journal article" date="2018" name="PLoS Genet.">
        <title>Population sequencing reveals clonal diversity and ancestral inbreeding in the grapevine cultivar Chardonnay.</title>
        <authorList>
            <person name="Roach M.J."/>
            <person name="Johnson D.L."/>
            <person name="Bohlmann J."/>
            <person name="van Vuuren H.J."/>
            <person name="Jones S.J."/>
            <person name="Pretorius I.S."/>
            <person name="Schmidt S.A."/>
            <person name="Borneman A.R."/>
        </authorList>
    </citation>
    <scope>NUCLEOTIDE SEQUENCE [LARGE SCALE GENOMIC DNA]</scope>
    <source>
        <strain evidence="2">cv. Chardonnay</strain>
        <tissue evidence="1">Leaf</tissue>
    </source>
</reference>
<name>A0A438HD70_VITVI</name>
<proteinExistence type="predicted"/>
<protein>
    <submittedName>
        <fullName evidence="1">Uncharacterized protein</fullName>
    </submittedName>
</protein>
<sequence length="92" mass="9754">MEEVVGNNGSHNTSCVNTTPQLPAQMATMVAIPNVVTDNTWCAEPGATNHCTSDPNNLIIQDTYVGNDQIHMGNGTGLEIQHIGHKNCHTAG</sequence>
<dbReference type="Proteomes" id="UP000288805">
    <property type="component" value="Unassembled WGS sequence"/>
</dbReference>
<accession>A0A438HD70</accession>
<evidence type="ECO:0000313" key="2">
    <source>
        <dbReference type="Proteomes" id="UP000288805"/>
    </source>
</evidence>
<evidence type="ECO:0000313" key="1">
    <source>
        <dbReference type="EMBL" id="RVW82403.1"/>
    </source>
</evidence>
<gene>
    <name evidence="1" type="ORF">CK203_049024</name>
</gene>
<dbReference type="AlphaFoldDB" id="A0A438HD70"/>
<dbReference type="EMBL" id="QGNW01000240">
    <property type="protein sequence ID" value="RVW82403.1"/>
    <property type="molecule type" value="Genomic_DNA"/>
</dbReference>
<organism evidence="1 2">
    <name type="scientific">Vitis vinifera</name>
    <name type="common">Grape</name>
    <dbReference type="NCBI Taxonomy" id="29760"/>
    <lineage>
        <taxon>Eukaryota</taxon>
        <taxon>Viridiplantae</taxon>
        <taxon>Streptophyta</taxon>
        <taxon>Embryophyta</taxon>
        <taxon>Tracheophyta</taxon>
        <taxon>Spermatophyta</taxon>
        <taxon>Magnoliopsida</taxon>
        <taxon>eudicotyledons</taxon>
        <taxon>Gunneridae</taxon>
        <taxon>Pentapetalae</taxon>
        <taxon>rosids</taxon>
        <taxon>Vitales</taxon>
        <taxon>Vitaceae</taxon>
        <taxon>Viteae</taxon>
        <taxon>Vitis</taxon>
    </lineage>
</organism>